<protein>
    <recommendedName>
        <fullName evidence="4">VanZ family protein</fullName>
    </recommendedName>
</protein>
<evidence type="ECO:0000313" key="2">
    <source>
        <dbReference type="EMBL" id="WWM70822.1"/>
    </source>
</evidence>
<dbReference type="EMBL" id="CP145607">
    <property type="protein sequence ID" value="WWM70822.1"/>
    <property type="molecule type" value="Genomic_DNA"/>
</dbReference>
<feature type="transmembrane region" description="Helical" evidence="1">
    <location>
        <begin position="25"/>
        <end position="42"/>
    </location>
</feature>
<keyword evidence="1" id="KW-0812">Transmembrane</keyword>
<proteinExistence type="predicted"/>
<name>A0ABZ2G3Z7_9SPHN</name>
<evidence type="ECO:0000256" key="1">
    <source>
        <dbReference type="SAM" id="Phobius"/>
    </source>
</evidence>
<keyword evidence="1" id="KW-0472">Membrane</keyword>
<keyword evidence="3" id="KW-1185">Reference proteome</keyword>
<gene>
    <name evidence="2" type="ORF">V6R86_09080</name>
</gene>
<evidence type="ECO:0008006" key="4">
    <source>
        <dbReference type="Google" id="ProtNLM"/>
    </source>
</evidence>
<organism evidence="2 3">
    <name type="scientific">Sphingomonas kaistensis</name>
    <dbReference type="NCBI Taxonomy" id="298708"/>
    <lineage>
        <taxon>Bacteria</taxon>
        <taxon>Pseudomonadati</taxon>
        <taxon>Pseudomonadota</taxon>
        <taxon>Alphaproteobacteria</taxon>
        <taxon>Sphingomonadales</taxon>
        <taxon>Sphingomonadaceae</taxon>
        <taxon>Sphingomonas</taxon>
    </lineage>
</organism>
<dbReference type="Proteomes" id="UP001382935">
    <property type="component" value="Chromosome"/>
</dbReference>
<dbReference type="RefSeq" id="WP_338503917.1">
    <property type="nucleotide sequence ID" value="NZ_CP145607.1"/>
</dbReference>
<evidence type="ECO:0000313" key="3">
    <source>
        <dbReference type="Proteomes" id="UP001382935"/>
    </source>
</evidence>
<keyword evidence="1" id="KW-1133">Transmembrane helix</keyword>
<reference evidence="2 3" key="1">
    <citation type="submission" date="2024-02" db="EMBL/GenBank/DDBJ databases">
        <title>Full genome sequence of Sphingomonas kaistensis.</title>
        <authorList>
            <person name="Poletto B.L."/>
            <person name="Silva G."/>
            <person name="Galante D."/>
            <person name="Campos K.R."/>
            <person name="Santos M.B.N."/>
            <person name="Sacchi C.T."/>
        </authorList>
    </citation>
    <scope>NUCLEOTIDE SEQUENCE [LARGE SCALE GENOMIC DNA]</scope>
    <source>
        <strain evidence="2 3">MA4R</strain>
    </source>
</reference>
<accession>A0ABZ2G3Z7</accession>
<sequence length="112" mass="12831">MSFDPAVWFEIKEFVRHATGWPMDTLHVMGGVVLQLIVAALLRTSLASKWPWLIVLGLELANEAYDLWLERWPSLAMQLGEGARDLLGTMLLPTLLWWIASRHPRLLGGRRR</sequence>